<dbReference type="InterPro" id="IPR001343">
    <property type="entry name" value="Hemolysn_Ca-bd"/>
</dbReference>
<dbReference type="InterPro" id="IPR029058">
    <property type="entry name" value="AB_hydrolase_fold"/>
</dbReference>
<keyword evidence="5" id="KW-0843">Virulence</keyword>
<keyword evidence="2" id="KW-0800">Toxin</keyword>
<dbReference type="Gene3D" id="2.60.120.380">
    <property type="match status" value="1"/>
</dbReference>
<name>A0A451BQR5_9GAMM</name>
<proteinExistence type="predicted"/>
<evidence type="ECO:0000256" key="6">
    <source>
        <dbReference type="ARBA" id="ARBA00023136"/>
    </source>
</evidence>
<dbReference type="InterPro" id="IPR003995">
    <property type="entry name" value="RTX_toxin_determinant-A"/>
</dbReference>
<feature type="domain" description="CARDB" evidence="7">
    <location>
        <begin position="372"/>
        <end position="482"/>
    </location>
</feature>
<reference evidence="8" key="1">
    <citation type="submission" date="2019-02" db="EMBL/GenBank/DDBJ databases">
        <authorList>
            <person name="Gruber-Vodicka R. H."/>
            <person name="Seah K. B. B."/>
        </authorList>
    </citation>
    <scope>NUCLEOTIDE SEQUENCE</scope>
    <source>
        <strain evidence="8">BECK_S127</strain>
    </source>
</reference>
<dbReference type="EMBL" id="CAADHB010000129">
    <property type="protein sequence ID" value="VFK80567.1"/>
    <property type="molecule type" value="Genomic_DNA"/>
</dbReference>
<evidence type="ECO:0000256" key="1">
    <source>
        <dbReference type="ARBA" id="ARBA00004370"/>
    </source>
</evidence>
<dbReference type="InterPro" id="IPR013783">
    <property type="entry name" value="Ig-like_fold"/>
</dbReference>
<keyword evidence="8" id="KW-0645">Protease</keyword>
<feature type="domain" description="CARDB" evidence="7">
    <location>
        <begin position="493"/>
        <end position="607"/>
    </location>
</feature>
<dbReference type="InterPro" id="IPR018511">
    <property type="entry name" value="Hemolysin-typ_Ca-bd_CS"/>
</dbReference>
<dbReference type="SUPFAM" id="SSF53474">
    <property type="entry name" value="alpha/beta-Hydrolases"/>
    <property type="match status" value="1"/>
</dbReference>
<gene>
    <name evidence="8" type="ORF">BECKSD772D_GA0070982_11291</name>
</gene>
<evidence type="ECO:0000256" key="4">
    <source>
        <dbReference type="ARBA" id="ARBA00022837"/>
    </source>
</evidence>
<evidence type="ECO:0000256" key="5">
    <source>
        <dbReference type="ARBA" id="ARBA00023026"/>
    </source>
</evidence>
<dbReference type="GO" id="GO:0006508">
    <property type="term" value="P:proteolysis"/>
    <property type="evidence" value="ECO:0007669"/>
    <property type="project" value="UniProtKB-KW"/>
</dbReference>
<evidence type="ECO:0000256" key="3">
    <source>
        <dbReference type="ARBA" id="ARBA00022737"/>
    </source>
</evidence>
<organism evidence="8">
    <name type="scientific">Candidatus Kentrum sp. SD</name>
    <dbReference type="NCBI Taxonomy" id="2126332"/>
    <lineage>
        <taxon>Bacteria</taxon>
        <taxon>Pseudomonadati</taxon>
        <taxon>Pseudomonadota</taxon>
        <taxon>Gammaproteobacteria</taxon>
        <taxon>Candidatus Kentrum</taxon>
    </lineage>
</organism>
<dbReference type="Gene3D" id="3.40.50.1820">
    <property type="entry name" value="alpha/beta hydrolase"/>
    <property type="match status" value="1"/>
</dbReference>
<dbReference type="Pfam" id="PF00353">
    <property type="entry name" value="HemolysinCabind"/>
    <property type="match status" value="3"/>
</dbReference>
<evidence type="ECO:0000313" key="8">
    <source>
        <dbReference type="EMBL" id="VFK80567.1"/>
    </source>
</evidence>
<comment type="subcellular location">
    <subcellularLocation>
        <location evidence="1">Membrane</location>
    </subcellularLocation>
</comment>
<sequence>MSDIGSNTYTRGRLYLNSSATSRIDRRYDRDWFRIYLNAGQRVRFDLEGSPTGRGTLRDTYLKGIYDYRGRYISGTRNDDGGTGANSRVTFRASRSGYYYVAAGAYGSRTGSYRLTARALSGGGGYGSSRPDLVVASGSASGNFTAGGRVYASVTVRNQGSGSAGSSYVGYYLSTNSTITTSDTRLDYDYVSSLRSGRSGNEYEGFYLPTNLVAGQTYYIGAIADYTGRVSESNEGNNARVLRSFTVPMPRRPDLIVSSLYTNKSTYAAGEDIRITSTTKNIGNASAGYSYTKFYLSRNTSLDSSDTYLDYDYVSSLSAGYSRSDTVAERLGSNLSGYYYVIAKADAYGWRSESNEYNNIRVSNRINIVQARPDLLLEDIHTSGSLVAGQNVTLSASIKNTGNAAWDQSVWVSNDDFRVKFYANGTYIGASSWNSGDISANGRKTFSIDYTAPTSGAKSVRAIIEKGRNAPTEKSTSNNSRTETMTWRAPAKSDLIVSSLYTNKSTYTTDENISITSTTKNIGNASTGFLGFSFTNFYLSRDMLLDRSDTDLGYDYIMTPFGLGAGRSVTDTVTRKLSSNLSGSYYVIAKADASGLISELNESNNILVSNRIYIEPARPDLLLEDIHTSGSLVAGQKVTLSASVKNTGNAAWDQSVWVSNDDFRVKFYANGTYIGASSWNSGDISANGRKTFSIDYTAPTSGAKSVRAIIEKGRNAPTEKSTSNNSRTETMTWRVPAKPDLIVSSLSTDKTTYAAGETIRITSTTKNIGNASAGLSRTEFYLSSDRSLDSSDTRLDYDIVWGLDAGRFATDTVTKTLSNNLSSGTYYLIAKADATGHVNESNENNNSRVLNQFRFQSVPKETAEQLFKNENKYSNGKYASLAFFSNQAYESKVNWAGWKPLFAETLNLHSKPSDSYSFHKGIYDYDKAWDPSTPRAIVARSADAVLISFRGTESTGDKTDWLDIPDRYKKFEALTKAVDEYVSNDHSIKKVYVTGHSLGGGTAEEYMWNHKNYGSYGSGNNKVAYESVVFASPGTGSSRTQKDHDRILAIEIAGDLTPDKPTLGHLGKNFHYVPQGDGQLSPVQACDFHSMDLYQSITDKLETLNFSLGNHKHDDHVIVALKKDPIREVIDEGNTLEGDLSTYSNEDLIFGGNGNDVLNGKNKSDQLFGGPGNDTLDGGNSILDFGRDNDVLTGGTGNDTYKVRDVRDRVVELTNEGTDTVESEISYTLPGNVENLSLYHNLLSDDPINGTGNNLANHIDGNNANNELRGLGGNDRLDGDDGNDRLFGGSGNDTYVYWRDDGSDVINEQGFGGTDTLEIWDNSSIADLDNFNDLRYMTSGNDLIINLDIQEDWWPDDFNSGRVTIANQGTTSSRVERLKLYDDDSQLIAGTIDLTSVWNAASTSLSTLNFSYNTQTQLYVAAVA</sequence>
<dbReference type="GO" id="GO:0090729">
    <property type="term" value="F:toxin activity"/>
    <property type="evidence" value="ECO:0007669"/>
    <property type="project" value="UniProtKB-KW"/>
</dbReference>
<dbReference type="GO" id="GO:0005509">
    <property type="term" value="F:calcium ion binding"/>
    <property type="evidence" value="ECO:0007669"/>
    <property type="project" value="InterPro"/>
</dbReference>
<keyword evidence="8" id="KW-0378">Hydrolase</keyword>
<dbReference type="PRINTS" id="PR01488">
    <property type="entry name" value="RTXTOXINA"/>
</dbReference>
<protein>
    <submittedName>
        <fullName evidence="8">Serine protease, subtilase family</fullName>
    </submittedName>
</protein>
<dbReference type="GO" id="GO:0008233">
    <property type="term" value="F:peptidase activity"/>
    <property type="evidence" value="ECO:0007669"/>
    <property type="project" value="UniProtKB-KW"/>
</dbReference>
<evidence type="ECO:0000256" key="2">
    <source>
        <dbReference type="ARBA" id="ARBA00022656"/>
    </source>
</evidence>
<feature type="domain" description="CARDB" evidence="7">
    <location>
        <begin position="130"/>
        <end position="239"/>
    </location>
</feature>
<dbReference type="Gene3D" id="2.60.40.10">
    <property type="entry name" value="Immunoglobulins"/>
    <property type="match status" value="6"/>
</dbReference>
<feature type="domain" description="CARDB" evidence="7">
    <location>
        <begin position="252"/>
        <end position="361"/>
    </location>
</feature>
<dbReference type="GO" id="GO:0005576">
    <property type="term" value="C:extracellular region"/>
    <property type="evidence" value="ECO:0007669"/>
    <property type="project" value="InterPro"/>
</dbReference>
<dbReference type="PROSITE" id="PS00330">
    <property type="entry name" value="HEMOLYSIN_CALCIUM"/>
    <property type="match status" value="1"/>
</dbReference>
<dbReference type="SUPFAM" id="SSF51120">
    <property type="entry name" value="beta-Roll"/>
    <property type="match status" value="1"/>
</dbReference>
<accession>A0A451BQR5</accession>
<feature type="domain" description="CARDB" evidence="7">
    <location>
        <begin position="618"/>
        <end position="728"/>
    </location>
</feature>
<dbReference type="Pfam" id="PF07705">
    <property type="entry name" value="CARDB"/>
    <property type="match status" value="6"/>
</dbReference>
<dbReference type="InterPro" id="IPR011635">
    <property type="entry name" value="CARDB"/>
</dbReference>
<dbReference type="Gene3D" id="2.150.10.10">
    <property type="entry name" value="Serralysin-like metalloprotease, C-terminal"/>
    <property type="match status" value="2"/>
</dbReference>
<keyword evidence="3" id="KW-0677">Repeat</keyword>
<dbReference type="PRINTS" id="PR00313">
    <property type="entry name" value="CABNDNGRPT"/>
</dbReference>
<dbReference type="InterPro" id="IPR011049">
    <property type="entry name" value="Serralysin-like_metalloprot_C"/>
</dbReference>
<dbReference type="GO" id="GO:0016020">
    <property type="term" value="C:membrane"/>
    <property type="evidence" value="ECO:0007669"/>
    <property type="project" value="UniProtKB-SubCell"/>
</dbReference>
<feature type="domain" description="CARDB" evidence="7">
    <location>
        <begin position="738"/>
        <end position="847"/>
    </location>
</feature>
<keyword evidence="4" id="KW-0106">Calcium</keyword>
<keyword evidence="6" id="KW-0472">Membrane</keyword>
<evidence type="ECO:0000259" key="7">
    <source>
        <dbReference type="Pfam" id="PF07705"/>
    </source>
</evidence>